<evidence type="ECO:0000313" key="7">
    <source>
        <dbReference type="EMBL" id="MBC8532576.1"/>
    </source>
</evidence>
<dbReference type="InterPro" id="IPR010559">
    <property type="entry name" value="Sig_transdc_His_kin_internal"/>
</dbReference>
<dbReference type="InterPro" id="IPR003594">
    <property type="entry name" value="HATPase_dom"/>
</dbReference>
<protein>
    <submittedName>
        <fullName evidence="7">Sensor histidine kinase</fullName>
    </submittedName>
</protein>
<proteinExistence type="predicted"/>
<dbReference type="Pfam" id="PF02518">
    <property type="entry name" value="HATPase_c"/>
    <property type="match status" value="1"/>
</dbReference>
<keyword evidence="3" id="KW-0808">Transferase</keyword>
<evidence type="ECO:0000256" key="2">
    <source>
        <dbReference type="ARBA" id="ARBA00022553"/>
    </source>
</evidence>
<evidence type="ECO:0000256" key="4">
    <source>
        <dbReference type="ARBA" id="ARBA00022777"/>
    </source>
</evidence>
<dbReference type="InterPro" id="IPR050640">
    <property type="entry name" value="Bact_2-comp_sensor_kinase"/>
</dbReference>
<keyword evidence="5" id="KW-0472">Membrane</keyword>
<dbReference type="Gene3D" id="6.10.340.10">
    <property type="match status" value="1"/>
</dbReference>
<evidence type="ECO:0000256" key="3">
    <source>
        <dbReference type="ARBA" id="ARBA00022679"/>
    </source>
</evidence>
<evidence type="ECO:0000259" key="6">
    <source>
        <dbReference type="PROSITE" id="PS50885"/>
    </source>
</evidence>
<evidence type="ECO:0000313" key="8">
    <source>
        <dbReference type="Proteomes" id="UP000651482"/>
    </source>
</evidence>
<feature type="domain" description="HAMP" evidence="6">
    <location>
        <begin position="317"/>
        <end position="368"/>
    </location>
</feature>
<dbReference type="GO" id="GO:0016020">
    <property type="term" value="C:membrane"/>
    <property type="evidence" value="ECO:0007669"/>
    <property type="project" value="UniProtKB-SubCell"/>
</dbReference>
<accession>A0A926D6J1</accession>
<keyword evidence="4 7" id="KW-0418">Kinase</keyword>
<comment type="subcellular location">
    <subcellularLocation>
        <location evidence="1">Membrane</location>
    </subcellularLocation>
</comment>
<dbReference type="Gene3D" id="3.30.565.10">
    <property type="entry name" value="Histidine kinase-like ATPase, C-terminal domain"/>
    <property type="match status" value="1"/>
</dbReference>
<organism evidence="7 8">
    <name type="scientific">Yeguia hominis</name>
    <dbReference type="NCBI Taxonomy" id="2763662"/>
    <lineage>
        <taxon>Bacteria</taxon>
        <taxon>Bacillati</taxon>
        <taxon>Bacillota</taxon>
        <taxon>Clostridia</taxon>
        <taxon>Eubacteriales</taxon>
        <taxon>Yeguiaceae</taxon>
        <taxon>Yeguia</taxon>
    </lineage>
</organism>
<sequence>MHKIKKIFGCGKIRNKFLFISLSVGIIPLLLLGIISYIVSVNSMLKKTTVMLNGNLQMSNSMLDIQSKTVETLMRRVLDNKVITQILKEQTGDTDVVTRQTLDREFRTICSNANGIVTAYLFNCKEFRYCYRGNEDLSKLSINYQSFQNSDWYHTTETAAGKECYFLYNVIQENLVASTPSISVTKLLRDLETGEVYGVVVMNFGESFYGKIFPSEILQKNTNYFLVQFHDSDLKFLQLSKNKDSLRFTEDGVLALLHEDDSALVTTFQNYRTGWTLLCAVKKSDLLADNYVIPVFTVVCMCGLIILSAIISVISSRTITRPLARLSQEIENFTEGKTVTEAGFGNDEVGKIGRQLKKMADQNELLKNNLVRLSVMEKEAELNNLQSQINPHFLYNTLSSIYWLSKFKRSEEAAQMALSLSGIFKFALNKGGQMVPVRLEMENIKKYIDIQNLRYENRICVDWKIDENILEIPILKLLLQPLVENAIYHGLEPKDGDWNLVVSGKQENDELVFVIQDNGIGMCIEDVLAHGYGIKNVSERIRLKYGTPYGCTFESVLGVGTTVTVRLPLPEGNA</sequence>
<name>A0A926D6J1_9FIRM</name>
<dbReference type="Proteomes" id="UP000651482">
    <property type="component" value="Unassembled WGS sequence"/>
</dbReference>
<feature type="transmembrane region" description="Helical" evidence="5">
    <location>
        <begin position="291"/>
        <end position="315"/>
    </location>
</feature>
<dbReference type="SUPFAM" id="SSF55874">
    <property type="entry name" value="ATPase domain of HSP90 chaperone/DNA topoisomerase II/histidine kinase"/>
    <property type="match status" value="1"/>
</dbReference>
<keyword evidence="5" id="KW-1133">Transmembrane helix</keyword>
<evidence type="ECO:0000256" key="1">
    <source>
        <dbReference type="ARBA" id="ARBA00004370"/>
    </source>
</evidence>
<feature type="transmembrane region" description="Helical" evidence="5">
    <location>
        <begin position="20"/>
        <end position="39"/>
    </location>
</feature>
<dbReference type="CDD" id="cd06225">
    <property type="entry name" value="HAMP"/>
    <property type="match status" value="1"/>
</dbReference>
<reference evidence="7" key="1">
    <citation type="submission" date="2020-08" db="EMBL/GenBank/DDBJ databases">
        <title>Genome public.</title>
        <authorList>
            <person name="Liu C."/>
            <person name="Sun Q."/>
        </authorList>
    </citation>
    <scope>NUCLEOTIDE SEQUENCE</scope>
    <source>
        <strain evidence="7">NSJ-40</strain>
    </source>
</reference>
<dbReference type="InterPro" id="IPR036890">
    <property type="entry name" value="HATPase_C_sf"/>
</dbReference>
<dbReference type="InterPro" id="IPR003660">
    <property type="entry name" value="HAMP_dom"/>
</dbReference>
<dbReference type="RefSeq" id="WP_249317778.1">
    <property type="nucleotide sequence ID" value="NZ_JACRSN010000001.1"/>
</dbReference>
<dbReference type="AlphaFoldDB" id="A0A926D6J1"/>
<dbReference type="GO" id="GO:0000155">
    <property type="term" value="F:phosphorelay sensor kinase activity"/>
    <property type="evidence" value="ECO:0007669"/>
    <property type="project" value="InterPro"/>
</dbReference>
<evidence type="ECO:0000256" key="5">
    <source>
        <dbReference type="SAM" id="Phobius"/>
    </source>
</evidence>
<dbReference type="PANTHER" id="PTHR34220">
    <property type="entry name" value="SENSOR HISTIDINE KINASE YPDA"/>
    <property type="match status" value="1"/>
</dbReference>
<dbReference type="PROSITE" id="PS50885">
    <property type="entry name" value="HAMP"/>
    <property type="match status" value="1"/>
</dbReference>
<dbReference type="PANTHER" id="PTHR34220:SF7">
    <property type="entry name" value="SENSOR HISTIDINE KINASE YPDA"/>
    <property type="match status" value="1"/>
</dbReference>
<dbReference type="Pfam" id="PF06580">
    <property type="entry name" value="His_kinase"/>
    <property type="match status" value="1"/>
</dbReference>
<comment type="caution">
    <text evidence="7">The sequence shown here is derived from an EMBL/GenBank/DDBJ whole genome shotgun (WGS) entry which is preliminary data.</text>
</comment>
<gene>
    <name evidence="7" type="ORF">IAG03_00880</name>
</gene>
<dbReference type="Pfam" id="PF00672">
    <property type="entry name" value="HAMP"/>
    <property type="match status" value="1"/>
</dbReference>
<keyword evidence="2" id="KW-0597">Phosphoprotein</keyword>
<keyword evidence="5" id="KW-0812">Transmembrane</keyword>
<dbReference type="EMBL" id="JACRSN010000001">
    <property type="protein sequence ID" value="MBC8532576.1"/>
    <property type="molecule type" value="Genomic_DNA"/>
</dbReference>
<keyword evidence="8" id="KW-1185">Reference proteome</keyword>